<keyword evidence="3" id="KW-0112">Calmodulin-binding</keyword>
<name>A0A8J5HC87_ZINOF</name>
<dbReference type="GO" id="GO:0000278">
    <property type="term" value="P:mitotic cell cycle"/>
    <property type="evidence" value="ECO:0007669"/>
    <property type="project" value="TreeGrafter"/>
</dbReference>
<evidence type="ECO:0000256" key="1">
    <source>
        <dbReference type="ARBA" id="ARBA00004496"/>
    </source>
</evidence>
<sequence length="151" mass="17204">MKASCPLVTDIRLKENAIRTLMSYNPMWLCVGLHRIFGGDSFLSNEEGKSDQEFLFLKMVIKTQFFSQVELARSFAYNKLVEGLYKPGYHEALGSVILKKFLLLVVSLDKASLKFLSEIMHGEGNLLAHLLTLGYKVNHQQVIWFLVHPIS</sequence>
<dbReference type="GO" id="GO:0000922">
    <property type="term" value="C:spindle pole"/>
    <property type="evidence" value="ECO:0007669"/>
    <property type="project" value="TreeGrafter"/>
</dbReference>
<gene>
    <name evidence="4" type="ORF">ZIOFF_021842</name>
</gene>
<dbReference type="Proteomes" id="UP000734854">
    <property type="component" value="Unassembled WGS sequence"/>
</dbReference>
<dbReference type="GO" id="GO:0005516">
    <property type="term" value="F:calmodulin binding"/>
    <property type="evidence" value="ECO:0007669"/>
    <property type="project" value="UniProtKB-KW"/>
</dbReference>
<reference evidence="4 5" key="1">
    <citation type="submission" date="2020-08" db="EMBL/GenBank/DDBJ databases">
        <title>Plant Genome Project.</title>
        <authorList>
            <person name="Zhang R.-G."/>
        </authorList>
    </citation>
    <scope>NUCLEOTIDE SEQUENCE [LARGE SCALE GENOMIC DNA]</scope>
    <source>
        <tissue evidence="4">Rhizome</tissue>
    </source>
</reference>
<evidence type="ECO:0000256" key="3">
    <source>
        <dbReference type="ARBA" id="ARBA00022860"/>
    </source>
</evidence>
<comment type="subcellular location">
    <subcellularLocation>
        <location evidence="1">Cytoplasm</location>
    </subcellularLocation>
</comment>
<organism evidence="4 5">
    <name type="scientific">Zingiber officinale</name>
    <name type="common">Ginger</name>
    <name type="synonym">Amomum zingiber</name>
    <dbReference type="NCBI Taxonomy" id="94328"/>
    <lineage>
        <taxon>Eukaryota</taxon>
        <taxon>Viridiplantae</taxon>
        <taxon>Streptophyta</taxon>
        <taxon>Embryophyta</taxon>
        <taxon>Tracheophyta</taxon>
        <taxon>Spermatophyta</taxon>
        <taxon>Magnoliopsida</taxon>
        <taxon>Liliopsida</taxon>
        <taxon>Zingiberales</taxon>
        <taxon>Zingiberaceae</taxon>
        <taxon>Zingiber</taxon>
    </lineage>
</organism>
<evidence type="ECO:0000313" key="5">
    <source>
        <dbReference type="Proteomes" id="UP000734854"/>
    </source>
</evidence>
<dbReference type="InterPro" id="IPR051185">
    <property type="entry name" value="ASPM"/>
</dbReference>
<keyword evidence="2" id="KW-0963">Cytoplasm</keyword>
<accession>A0A8J5HC87</accession>
<protein>
    <submittedName>
        <fullName evidence="4">Uncharacterized protein</fullName>
    </submittedName>
</protein>
<evidence type="ECO:0000313" key="4">
    <source>
        <dbReference type="EMBL" id="KAG6518367.1"/>
    </source>
</evidence>
<dbReference type="GO" id="GO:0051295">
    <property type="term" value="P:establishment of meiotic spindle localization"/>
    <property type="evidence" value="ECO:0007669"/>
    <property type="project" value="TreeGrafter"/>
</dbReference>
<evidence type="ECO:0000256" key="2">
    <source>
        <dbReference type="ARBA" id="ARBA00022490"/>
    </source>
</evidence>
<dbReference type="PANTHER" id="PTHR22706">
    <property type="entry name" value="ASSEMBLY FACTOR FOR SPINDLE MICROTUBULES"/>
    <property type="match status" value="1"/>
</dbReference>
<dbReference type="PANTHER" id="PTHR22706:SF1">
    <property type="entry name" value="ASSEMBLY FACTOR FOR SPINDLE MICROTUBULES"/>
    <property type="match status" value="1"/>
</dbReference>
<dbReference type="AlphaFoldDB" id="A0A8J5HC87"/>
<keyword evidence="5" id="KW-1185">Reference proteome</keyword>
<dbReference type="GO" id="GO:0007051">
    <property type="term" value="P:spindle organization"/>
    <property type="evidence" value="ECO:0007669"/>
    <property type="project" value="TreeGrafter"/>
</dbReference>
<proteinExistence type="predicted"/>
<comment type="caution">
    <text evidence="4">The sequence shown here is derived from an EMBL/GenBank/DDBJ whole genome shotgun (WGS) entry which is preliminary data.</text>
</comment>
<dbReference type="GO" id="GO:0005737">
    <property type="term" value="C:cytoplasm"/>
    <property type="evidence" value="ECO:0007669"/>
    <property type="project" value="UniProtKB-SubCell"/>
</dbReference>
<dbReference type="EMBL" id="JACMSC010000006">
    <property type="protein sequence ID" value="KAG6518367.1"/>
    <property type="molecule type" value="Genomic_DNA"/>
</dbReference>